<dbReference type="Proteomes" id="UP001283361">
    <property type="component" value="Unassembled WGS sequence"/>
</dbReference>
<evidence type="ECO:0000313" key="2">
    <source>
        <dbReference type="EMBL" id="KAK3758658.1"/>
    </source>
</evidence>
<comment type="caution">
    <text evidence="2">The sequence shown here is derived from an EMBL/GenBank/DDBJ whole genome shotgun (WGS) entry which is preliminary data.</text>
</comment>
<reference evidence="2" key="1">
    <citation type="journal article" date="2023" name="G3 (Bethesda)">
        <title>A reference genome for the long-term kleptoplast-retaining sea slug Elysia crispata morphotype clarki.</title>
        <authorList>
            <person name="Eastman K.E."/>
            <person name="Pendleton A.L."/>
            <person name="Shaikh M.A."/>
            <person name="Suttiyut T."/>
            <person name="Ogas R."/>
            <person name="Tomko P."/>
            <person name="Gavelis G."/>
            <person name="Widhalm J.R."/>
            <person name="Wisecaver J.H."/>
        </authorList>
    </citation>
    <scope>NUCLEOTIDE SEQUENCE</scope>
    <source>
        <strain evidence="2">ECLA1</strain>
    </source>
</reference>
<evidence type="ECO:0000256" key="1">
    <source>
        <dbReference type="SAM" id="MobiDB-lite"/>
    </source>
</evidence>
<accession>A0AAE0YX07</accession>
<name>A0AAE0YX07_9GAST</name>
<proteinExistence type="predicted"/>
<dbReference type="AlphaFoldDB" id="A0AAE0YX07"/>
<evidence type="ECO:0000313" key="3">
    <source>
        <dbReference type="Proteomes" id="UP001283361"/>
    </source>
</evidence>
<keyword evidence="3" id="KW-1185">Reference proteome</keyword>
<protein>
    <submittedName>
        <fullName evidence="2">Uncharacterized protein</fullName>
    </submittedName>
</protein>
<organism evidence="2 3">
    <name type="scientific">Elysia crispata</name>
    <name type="common">lettuce slug</name>
    <dbReference type="NCBI Taxonomy" id="231223"/>
    <lineage>
        <taxon>Eukaryota</taxon>
        <taxon>Metazoa</taxon>
        <taxon>Spiralia</taxon>
        <taxon>Lophotrochozoa</taxon>
        <taxon>Mollusca</taxon>
        <taxon>Gastropoda</taxon>
        <taxon>Heterobranchia</taxon>
        <taxon>Euthyneura</taxon>
        <taxon>Panpulmonata</taxon>
        <taxon>Sacoglossa</taxon>
        <taxon>Placobranchoidea</taxon>
        <taxon>Plakobranchidae</taxon>
        <taxon>Elysia</taxon>
    </lineage>
</organism>
<feature type="region of interest" description="Disordered" evidence="1">
    <location>
        <begin position="47"/>
        <end position="66"/>
    </location>
</feature>
<sequence length="66" mass="7350">MPNEYINERVSSVTPKIQIASQRSSPKKITNHGFKKAALLRSSPLKIAPSPDLHVSKENQLQRGNL</sequence>
<gene>
    <name evidence="2" type="ORF">RRG08_000215</name>
</gene>
<dbReference type="EMBL" id="JAWDGP010005249">
    <property type="protein sequence ID" value="KAK3758658.1"/>
    <property type="molecule type" value="Genomic_DNA"/>
</dbReference>